<feature type="region of interest" description="Disordered" evidence="10">
    <location>
        <begin position="397"/>
        <end position="456"/>
    </location>
</feature>
<dbReference type="PROSITE" id="PS50158">
    <property type="entry name" value="ZF_CCHC"/>
    <property type="match status" value="1"/>
</dbReference>
<proteinExistence type="predicted"/>
<keyword evidence="5" id="KW-0862">Zinc</keyword>
<dbReference type="SMR" id="A0A0M4EG07"/>
<dbReference type="SUPFAM" id="SSF57756">
    <property type="entry name" value="Retrovirus zinc finger-like domains"/>
    <property type="match status" value="1"/>
</dbReference>
<dbReference type="PANTHER" id="PTHR46543">
    <property type="entry name" value="ZINC FINGER CCHC DOMAIN-CONTAINING PROTEIN 7"/>
    <property type="match status" value="1"/>
</dbReference>
<feature type="compositionally biased region" description="Low complexity" evidence="10">
    <location>
        <begin position="725"/>
        <end position="740"/>
    </location>
</feature>
<dbReference type="STRING" id="30019.A0A0M4EG07"/>
<dbReference type="AlphaFoldDB" id="A0A0M4EG07"/>
<evidence type="ECO:0000256" key="2">
    <source>
        <dbReference type="ARBA" id="ARBA00022723"/>
    </source>
</evidence>
<feature type="compositionally biased region" description="Basic and acidic residues" evidence="10">
    <location>
        <begin position="1"/>
        <end position="45"/>
    </location>
</feature>
<evidence type="ECO:0000313" key="12">
    <source>
        <dbReference type="EMBL" id="ALC44984.1"/>
    </source>
</evidence>
<feature type="compositionally biased region" description="Basic residues" evidence="10">
    <location>
        <begin position="773"/>
        <end position="782"/>
    </location>
</feature>
<feature type="compositionally biased region" description="Low complexity" evidence="10">
    <location>
        <begin position="364"/>
        <end position="373"/>
    </location>
</feature>
<evidence type="ECO:0000259" key="11">
    <source>
        <dbReference type="PROSITE" id="PS50158"/>
    </source>
</evidence>
<protein>
    <recommendedName>
        <fullName evidence="7">Zinc finger CCHC domain-containing protein 7</fullName>
    </recommendedName>
    <alternativeName>
        <fullName evidence="8">TRAMP-like complex RNA-binding factor ZCCHC7</fullName>
    </alternativeName>
</protein>
<evidence type="ECO:0000256" key="6">
    <source>
        <dbReference type="ARBA" id="ARBA00023242"/>
    </source>
</evidence>
<feature type="domain" description="CCHC-type" evidence="11">
    <location>
        <begin position="171"/>
        <end position="186"/>
    </location>
</feature>
<keyword evidence="4 9" id="KW-0863">Zinc-finger</keyword>
<dbReference type="GO" id="GO:0071038">
    <property type="term" value="P:TRAMP-dependent tRNA surveillance pathway"/>
    <property type="evidence" value="ECO:0007669"/>
    <property type="project" value="TreeGrafter"/>
</dbReference>
<evidence type="ECO:0000256" key="1">
    <source>
        <dbReference type="ARBA" id="ARBA00004123"/>
    </source>
</evidence>
<dbReference type="GO" id="GO:0071037">
    <property type="term" value="P:nuclear polyadenylation-dependent snRNA catabolic process"/>
    <property type="evidence" value="ECO:0007669"/>
    <property type="project" value="TreeGrafter"/>
</dbReference>
<gene>
    <name evidence="12" type="ORF">Dbus_chr3Lg2150</name>
</gene>
<feature type="compositionally biased region" description="Polar residues" evidence="10">
    <location>
        <begin position="412"/>
        <end position="427"/>
    </location>
</feature>
<dbReference type="SMART" id="SM00343">
    <property type="entry name" value="ZnF_C2HC"/>
    <property type="match status" value="4"/>
</dbReference>
<feature type="region of interest" description="Disordered" evidence="10">
    <location>
        <begin position="723"/>
        <end position="807"/>
    </location>
</feature>
<evidence type="ECO:0000256" key="5">
    <source>
        <dbReference type="ARBA" id="ARBA00022833"/>
    </source>
</evidence>
<dbReference type="EMBL" id="CP012525">
    <property type="protein sequence ID" value="ALC44984.1"/>
    <property type="molecule type" value="Genomic_DNA"/>
</dbReference>
<evidence type="ECO:0000256" key="10">
    <source>
        <dbReference type="SAM" id="MobiDB-lite"/>
    </source>
</evidence>
<feature type="region of interest" description="Disordered" evidence="10">
    <location>
        <begin position="354"/>
        <end position="374"/>
    </location>
</feature>
<dbReference type="GO" id="GO:0003723">
    <property type="term" value="F:RNA binding"/>
    <property type="evidence" value="ECO:0007669"/>
    <property type="project" value="TreeGrafter"/>
</dbReference>
<keyword evidence="6" id="KW-0539">Nucleus</keyword>
<organism evidence="12 13">
    <name type="scientific">Drosophila busckii</name>
    <name type="common">Fruit fly</name>
    <dbReference type="NCBI Taxonomy" id="30019"/>
    <lineage>
        <taxon>Eukaryota</taxon>
        <taxon>Metazoa</taxon>
        <taxon>Ecdysozoa</taxon>
        <taxon>Arthropoda</taxon>
        <taxon>Hexapoda</taxon>
        <taxon>Insecta</taxon>
        <taxon>Pterygota</taxon>
        <taxon>Neoptera</taxon>
        <taxon>Endopterygota</taxon>
        <taxon>Diptera</taxon>
        <taxon>Brachycera</taxon>
        <taxon>Muscomorpha</taxon>
        <taxon>Ephydroidea</taxon>
        <taxon>Drosophilidae</taxon>
        <taxon>Drosophila</taxon>
    </lineage>
</organism>
<dbReference type="GO" id="GO:0008270">
    <property type="term" value="F:zinc ion binding"/>
    <property type="evidence" value="ECO:0007669"/>
    <property type="project" value="UniProtKB-KW"/>
</dbReference>
<evidence type="ECO:0000256" key="4">
    <source>
        <dbReference type="ARBA" id="ARBA00022771"/>
    </source>
</evidence>
<dbReference type="GO" id="GO:0071036">
    <property type="term" value="P:nuclear polyadenylation-dependent snoRNA catabolic process"/>
    <property type="evidence" value="ECO:0007669"/>
    <property type="project" value="TreeGrafter"/>
</dbReference>
<dbReference type="OrthoDB" id="7608935at2759"/>
<name>A0A0M4EG07_DROBS</name>
<dbReference type="GO" id="GO:0071035">
    <property type="term" value="P:nuclear polyadenylation-dependent rRNA catabolic process"/>
    <property type="evidence" value="ECO:0007669"/>
    <property type="project" value="TreeGrafter"/>
</dbReference>
<comment type="subcellular location">
    <subcellularLocation>
        <location evidence="1">Nucleus</location>
    </subcellularLocation>
</comment>
<dbReference type="Gene3D" id="4.10.60.10">
    <property type="entry name" value="Zinc finger, CCHC-type"/>
    <property type="match status" value="2"/>
</dbReference>
<dbReference type="GO" id="GO:0071039">
    <property type="term" value="P:nuclear polyadenylation-dependent CUT catabolic process"/>
    <property type="evidence" value="ECO:0007669"/>
    <property type="project" value="TreeGrafter"/>
</dbReference>
<dbReference type="InterPro" id="IPR001878">
    <property type="entry name" value="Znf_CCHC"/>
</dbReference>
<feature type="region of interest" description="Disordered" evidence="10">
    <location>
        <begin position="1"/>
        <end position="47"/>
    </location>
</feature>
<feature type="compositionally biased region" description="Low complexity" evidence="10">
    <location>
        <begin position="433"/>
        <end position="455"/>
    </location>
</feature>
<sequence>MNREHLSDVFKRIDEHAADAKRKQQHPELEREPVSRSEMEERSVEIVDEELELAKLTELDEDKQDEEMEPQHPVDVLMAPTMRALQDQPRGGDLVGWNMEMCRFYNDSWHGEHFSLNKLYKGMSGHRNDWRIMNSDRYPVARKRSNFKCTNCLEMGHVRVKCPRPRKPIVCYTCGNTGHAEPRCPNAICLGCGSKQALYVQKCNKCSFHSRVVCQICKMRGHTTELCPDKWRRYHSTTRSNVQLESNVQYRTKHCSYCAARGHLFEECRQRMGEFRQQVYTSQIISHQKTYKDRTGRLSYLEDTPALFPIETPFHFNWDSEFASNSCYARFLKVVGLAKPPEKIRRLKAPPQQVYTNDYVPNPQAKAASSKQQIQLKEITSNTQTKANVSKINTHELDSDSNYSFSEHFELPSSTTTSNEEQPTSSAMPDMIPLSTTPEPEEQLPSTSQQQQQPQRIQGISMCVNTKLNAVPEAASNTSTGLGDLPTEARILMARDQTEYLFSPEGREFLTDSAKQCQVSVRMDFKEYGYVLVIYGVKKQQEQLQLLLMHRHQQVKNKTKEFTSQLPPKRVDVLIRFIRDGIASLQKASLGKPHDHYQRIKQLEQQNTKHSYKLAASKRRLLNMILLGQAGLGNGTMHLDKLLLILGKLIEEYPAVEVATPALRQEIDDHWRVIFTAYPHENYDELLFDYVMLKNKNRLTQLMIDPKLMGIQPRKPAAVLLTPYQPQQQQQQQQQQPQQQRSPKQRGKPTTLPHACEDQDQEQAPAAPSMRPPKQKPPKTKPRQVVPVINTRRQLPVNDPHQRSPSNLRLEKHLRPECVRLLADMENGTQDSHKINTDATKPSMFWSRESLQYLDDLFKLTDNAATIERLQRVLERSRRGQLSHNDYRAVIKLHSVMAHN</sequence>
<keyword evidence="3" id="KW-0677">Repeat</keyword>
<dbReference type="Proteomes" id="UP000494163">
    <property type="component" value="Chromosome 3L"/>
</dbReference>
<keyword evidence="13" id="KW-1185">Reference proteome</keyword>
<evidence type="ECO:0000256" key="9">
    <source>
        <dbReference type="PROSITE-ProRule" id="PRU00047"/>
    </source>
</evidence>
<dbReference type="InterPro" id="IPR036875">
    <property type="entry name" value="Znf_CCHC_sf"/>
</dbReference>
<evidence type="ECO:0000256" key="8">
    <source>
        <dbReference type="ARBA" id="ARBA00043023"/>
    </source>
</evidence>
<dbReference type="GO" id="GO:0071031">
    <property type="term" value="P:nuclear mRNA surveillance of mRNA 3'-end processing"/>
    <property type="evidence" value="ECO:0007669"/>
    <property type="project" value="TreeGrafter"/>
</dbReference>
<evidence type="ECO:0000256" key="3">
    <source>
        <dbReference type="ARBA" id="ARBA00022737"/>
    </source>
</evidence>
<dbReference type="InterPro" id="IPR051644">
    <property type="entry name" value="TRAMP_AT-DNA-binding"/>
</dbReference>
<dbReference type="GO" id="GO:0031499">
    <property type="term" value="C:TRAMP complex"/>
    <property type="evidence" value="ECO:0007669"/>
    <property type="project" value="TreeGrafter"/>
</dbReference>
<evidence type="ECO:0000313" key="13">
    <source>
        <dbReference type="Proteomes" id="UP000494163"/>
    </source>
</evidence>
<accession>A0A0M4EG07</accession>
<dbReference type="PANTHER" id="PTHR46543:SF1">
    <property type="entry name" value="ZINC FINGER CCHC DOMAIN-CONTAINING PROTEIN 7"/>
    <property type="match status" value="1"/>
</dbReference>
<keyword evidence="2" id="KW-0479">Metal-binding</keyword>
<reference evidence="12 13" key="1">
    <citation type="submission" date="2015-08" db="EMBL/GenBank/DDBJ databases">
        <title>Ancestral chromatin configuration constrains chromatin evolution on differentiating sex chromosomes in Drosophila.</title>
        <authorList>
            <person name="Zhou Q."/>
            <person name="Bachtrog D."/>
        </authorList>
    </citation>
    <scope>NUCLEOTIDE SEQUENCE [LARGE SCALE GENOMIC DNA]</scope>
    <source>
        <tissue evidence="12">Whole larvae</tissue>
    </source>
</reference>
<evidence type="ECO:0000256" key="7">
    <source>
        <dbReference type="ARBA" id="ARBA00041190"/>
    </source>
</evidence>